<sequence>MPRHIKRYAVATIVALGVVLAPGALRTSEEAQVKIATWEDCRASPYHDTAGVLTTGCGSTGNVKNRLYSENEVAERWINDMQRAENCINKNFHGAAMPQSVFEAMTDAAYNLGCTSLMWFKDRQGQRHRTTIWKHAQAHRWIQACARLTDFVNSGGKKTPGLVNRRTDFKAWCLKDTGTTP</sequence>
<dbReference type="InterPro" id="IPR034690">
    <property type="entry name" value="Endolysin_T4_type"/>
</dbReference>
<dbReference type="GO" id="GO:0042742">
    <property type="term" value="P:defense response to bacterium"/>
    <property type="evidence" value="ECO:0007669"/>
    <property type="project" value="UniProtKB-KW"/>
</dbReference>
<dbReference type="CDD" id="cd16901">
    <property type="entry name" value="lyz_P1"/>
    <property type="match status" value="1"/>
</dbReference>
<comment type="similarity">
    <text evidence="6">Belongs to the glycosyl hydrolase 24 family.</text>
</comment>
<dbReference type="GO" id="GO:0031640">
    <property type="term" value="P:killing of cells of another organism"/>
    <property type="evidence" value="ECO:0007669"/>
    <property type="project" value="UniProtKB-KW"/>
</dbReference>
<keyword evidence="3 6" id="KW-0081">Bacteriolytic enzyme</keyword>
<keyword evidence="7" id="KW-0732">Signal</keyword>
<evidence type="ECO:0000313" key="8">
    <source>
        <dbReference type="EMBL" id="EFM8156704.1"/>
    </source>
</evidence>
<dbReference type="SUPFAM" id="SSF53955">
    <property type="entry name" value="Lysozyme-like"/>
    <property type="match status" value="1"/>
</dbReference>
<comment type="catalytic activity">
    <reaction evidence="1 6">
        <text>Hydrolysis of (1-&gt;4)-beta-linkages between N-acetylmuramic acid and N-acetyl-D-glucosamine residues in a peptidoglycan and between N-acetyl-D-glucosamine residues in chitodextrins.</text>
        <dbReference type="EC" id="3.2.1.17"/>
    </reaction>
</comment>
<evidence type="ECO:0000256" key="4">
    <source>
        <dbReference type="ARBA" id="ARBA00022801"/>
    </source>
</evidence>
<dbReference type="GO" id="GO:0009253">
    <property type="term" value="P:peptidoglycan catabolic process"/>
    <property type="evidence" value="ECO:0007669"/>
    <property type="project" value="InterPro"/>
</dbReference>
<evidence type="ECO:0000256" key="7">
    <source>
        <dbReference type="SAM" id="SignalP"/>
    </source>
</evidence>
<dbReference type="AlphaFoldDB" id="A0A828NYQ2"/>
<dbReference type="Proteomes" id="UP000555763">
    <property type="component" value="Unassembled WGS sequence"/>
</dbReference>
<keyword evidence="4 6" id="KW-0378">Hydrolase</keyword>
<feature type="signal peptide" evidence="7">
    <location>
        <begin position="1"/>
        <end position="26"/>
    </location>
</feature>
<evidence type="ECO:0000256" key="6">
    <source>
        <dbReference type="RuleBase" id="RU003788"/>
    </source>
</evidence>
<evidence type="ECO:0000256" key="5">
    <source>
        <dbReference type="ARBA" id="ARBA00023295"/>
    </source>
</evidence>
<evidence type="ECO:0000313" key="9">
    <source>
        <dbReference type="Proteomes" id="UP000555763"/>
    </source>
</evidence>
<dbReference type="RefSeq" id="WP_332379228.1">
    <property type="nucleotide sequence ID" value="NZ_JAVDCG010000059.1"/>
</dbReference>
<name>A0A828NYQ2_ECOLX</name>
<dbReference type="InterPro" id="IPR051018">
    <property type="entry name" value="Bacteriophage_GH24"/>
</dbReference>
<keyword evidence="5 6" id="KW-0326">Glycosidase</keyword>
<dbReference type="PANTHER" id="PTHR38107">
    <property type="match status" value="1"/>
</dbReference>
<dbReference type="HAMAP" id="MF_04110">
    <property type="entry name" value="ENDOLYSIN_T4"/>
    <property type="match status" value="1"/>
</dbReference>
<dbReference type="Pfam" id="PF00959">
    <property type="entry name" value="Phage_lysozyme"/>
    <property type="match status" value="1"/>
</dbReference>
<dbReference type="Gene3D" id="1.10.530.40">
    <property type="match status" value="1"/>
</dbReference>
<keyword evidence="2 6" id="KW-0929">Antimicrobial</keyword>
<dbReference type="InterPro" id="IPR023347">
    <property type="entry name" value="Lysozyme_dom_sf"/>
</dbReference>
<feature type="chain" id="PRO_5032456768" description="Lysozyme" evidence="7">
    <location>
        <begin position="27"/>
        <end position="181"/>
    </location>
</feature>
<dbReference type="PANTHER" id="PTHR38107:SF4">
    <property type="entry name" value="LYSOZYME"/>
    <property type="match status" value="1"/>
</dbReference>
<dbReference type="GO" id="GO:0003796">
    <property type="term" value="F:lysozyme activity"/>
    <property type="evidence" value="ECO:0007669"/>
    <property type="project" value="UniProtKB-EC"/>
</dbReference>
<proteinExistence type="inferred from homology"/>
<protein>
    <recommendedName>
        <fullName evidence="6">Lysozyme</fullName>
        <ecNumber evidence="6">3.2.1.17</ecNumber>
    </recommendedName>
</protein>
<dbReference type="EC" id="3.2.1.17" evidence="6"/>
<evidence type="ECO:0000256" key="3">
    <source>
        <dbReference type="ARBA" id="ARBA00022638"/>
    </source>
</evidence>
<comment type="caution">
    <text evidence="8">The sequence shown here is derived from an EMBL/GenBank/DDBJ whole genome shotgun (WGS) entry which is preliminary data.</text>
</comment>
<evidence type="ECO:0000256" key="1">
    <source>
        <dbReference type="ARBA" id="ARBA00000632"/>
    </source>
</evidence>
<dbReference type="GO" id="GO:0016998">
    <property type="term" value="P:cell wall macromolecule catabolic process"/>
    <property type="evidence" value="ECO:0007669"/>
    <property type="project" value="InterPro"/>
</dbReference>
<organism evidence="8 9">
    <name type="scientific">Escherichia coli</name>
    <dbReference type="NCBI Taxonomy" id="562"/>
    <lineage>
        <taxon>Bacteria</taxon>
        <taxon>Pseudomonadati</taxon>
        <taxon>Pseudomonadota</taxon>
        <taxon>Gammaproteobacteria</taxon>
        <taxon>Enterobacterales</taxon>
        <taxon>Enterobacteriaceae</taxon>
        <taxon>Escherichia</taxon>
    </lineage>
</organism>
<gene>
    <name evidence="8" type="ORF">A5U30_004422</name>
</gene>
<dbReference type="EMBL" id="AATLZG010000037">
    <property type="protein sequence ID" value="EFM8156704.1"/>
    <property type="molecule type" value="Genomic_DNA"/>
</dbReference>
<dbReference type="InterPro" id="IPR002196">
    <property type="entry name" value="Glyco_hydro_24"/>
</dbReference>
<accession>A0A828NYQ2</accession>
<reference evidence="8 9" key="1">
    <citation type="submission" date="2020-02" db="EMBL/GenBank/DDBJ databases">
        <authorList>
            <consortium name="PulseNet: The National Subtyping Network for Foodborne Disease Surveillance"/>
            <person name="Tarr C.L."/>
            <person name="Trees E."/>
            <person name="Katz L.S."/>
            <person name="Carleton-Romer H.A."/>
            <person name="Stroika S."/>
            <person name="Kucerova Z."/>
            <person name="Roache K.F."/>
            <person name="Sabol A.L."/>
            <person name="Besser J."/>
            <person name="Gerner-Smidt P."/>
        </authorList>
    </citation>
    <scope>NUCLEOTIDE SEQUENCE [LARGE SCALE GENOMIC DNA]</scope>
    <source>
        <strain evidence="8 9">PNUSAE002719</strain>
    </source>
</reference>
<evidence type="ECO:0000256" key="2">
    <source>
        <dbReference type="ARBA" id="ARBA00022529"/>
    </source>
</evidence>
<dbReference type="InterPro" id="IPR023346">
    <property type="entry name" value="Lysozyme-like_dom_sf"/>
</dbReference>